<dbReference type="RefSeq" id="WP_322879196.1">
    <property type="nucleotide sequence ID" value="NZ_JAVMIP010000019.1"/>
</dbReference>
<reference evidence="3" key="1">
    <citation type="submission" date="2023-07" db="EMBL/GenBank/DDBJ databases">
        <authorList>
            <person name="Luz R."/>
            <person name="Cordeiro R."/>
            <person name="Fonseca A."/>
            <person name="Goncalves V."/>
        </authorList>
    </citation>
    <scope>NUCLEOTIDE SEQUENCE [LARGE SCALE GENOMIC DNA]</scope>
    <source>
        <strain evidence="3">BACA0444</strain>
    </source>
</reference>
<dbReference type="InterPro" id="IPR000073">
    <property type="entry name" value="AB_hydrolase_1"/>
</dbReference>
<gene>
    <name evidence="2" type="ORF">RIF25_14315</name>
</gene>
<dbReference type="Pfam" id="PF12697">
    <property type="entry name" value="Abhydrolase_6"/>
    <property type="match status" value="1"/>
</dbReference>
<protein>
    <submittedName>
        <fullName evidence="2">Alpha/beta hydrolase</fullName>
    </submittedName>
</protein>
<dbReference type="SUPFAM" id="SSF53474">
    <property type="entry name" value="alpha/beta-Hydrolases"/>
    <property type="match status" value="1"/>
</dbReference>
<sequence length="296" mass="32057">MTFLPFGFQSQALITPLGKLIYYTPYAEIWGQPKHPQKLLFLHSLGGGSSQAEWASIYPAFASRYRLYVPDLIGWGASDHPVRDYQAGDYWQMLELLIEQIGAPVAVIASSLTAGLVIRLAIQKPELFSGLCLVGPTGFSDFGNDYGQGLAAQLAGTPGLDQLIYALGAGNSLAVRNFLEQFIFAQPERLTPATVNAYVDSAQQPGAEFAALASLRGDLCFDLSRYLEQLTVPSILIWGEASKFNSVELGQRLAALNPQAIQGFFTVPTTGVLPHLELPASVIALIEAHFLPLISK</sequence>
<dbReference type="GO" id="GO:0016787">
    <property type="term" value="F:hydrolase activity"/>
    <property type="evidence" value="ECO:0007669"/>
    <property type="project" value="UniProtKB-KW"/>
</dbReference>
<evidence type="ECO:0000313" key="3">
    <source>
        <dbReference type="Proteomes" id="UP001268256"/>
    </source>
</evidence>
<feature type="domain" description="AB hydrolase-1" evidence="1">
    <location>
        <begin position="39"/>
        <end position="284"/>
    </location>
</feature>
<dbReference type="PANTHER" id="PTHR46438:SF2">
    <property type="entry name" value="ALPHA_BETA-HYDROLASES SUPERFAMILY PROTEIN"/>
    <property type="match status" value="1"/>
</dbReference>
<keyword evidence="2" id="KW-0378">Hydrolase</keyword>
<dbReference type="EMBL" id="JAVMIP010000019">
    <property type="protein sequence ID" value="MDS3861975.1"/>
    <property type="molecule type" value="Genomic_DNA"/>
</dbReference>
<proteinExistence type="predicted"/>
<organism evidence="2 3">
    <name type="scientific">Pseudocalidococcus azoricus BACA0444</name>
    <dbReference type="NCBI Taxonomy" id="2918990"/>
    <lineage>
        <taxon>Bacteria</taxon>
        <taxon>Bacillati</taxon>
        <taxon>Cyanobacteriota</taxon>
        <taxon>Cyanophyceae</taxon>
        <taxon>Acaryochloridales</taxon>
        <taxon>Thermosynechococcaceae</taxon>
        <taxon>Pseudocalidococcus</taxon>
        <taxon>Pseudocalidococcus azoricus</taxon>
    </lineage>
</organism>
<keyword evidence="3" id="KW-1185">Reference proteome</keyword>
<name>A0AAE4JX06_9CYAN</name>
<dbReference type="AlphaFoldDB" id="A0AAE4JX06"/>
<dbReference type="Gene3D" id="3.40.50.1820">
    <property type="entry name" value="alpha/beta hydrolase"/>
    <property type="match status" value="1"/>
</dbReference>
<evidence type="ECO:0000313" key="2">
    <source>
        <dbReference type="EMBL" id="MDS3861975.1"/>
    </source>
</evidence>
<accession>A0AAE4JX06</accession>
<comment type="caution">
    <text evidence="2">The sequence shown here is derived from an EMBL/GenBank/DDBJ whole genome shotgun (WGS) entry which is preliminary data.</text>
</comment>
<evidence type="ECO:0000259" key="1">
    <source>
        <dbReference type="Pfam" id="PF12697"/>
    </source>
</evidence>
<dbReference type="Proteomes" id="UP001268256">
    <property type="component" value="Unassembled WGS sequence"/>
</dbReference>
<dbReference type="PANTHER" id="PTHR46438">
    <property type="entry name" value="ALPHA/BETA-HYDROLASES SUPERFAMILY PROTEIN"/>
    <property type="match status" value="1"/>
</dbReference>
<dbReference type="InterPro" id="IPR029058">
    <property type="entry name" value="AB_hydrolase_fold"/>
</dbReference>